<dbReference type="GO" id="GO:0005665">
    <property type="term" value="C:RNA polymerase II, core complex"/>
    <property type="evidence" value="ECO:0000318"/>
    <property type="project" value="GO_Central"/>
</dbReference>
<dbReference type="Gene3D" id="3.90.1100.10">
    <property type="match status" value="2"/>
</dbReference>
<evidence type="ECO:0000259" key="15">
    <source>
        <dbReference type="Pfam" id="PF04565"/>
    </source>
</evidence>
<feature type="domain" description="RNA polymerase Rpb2" evidence="13">
    <location>
        <begin position="307"/>
        <end position="445"/>
    </location>
</feature>
<evidence type="ECO:0000256" key="10">
    <source>
        <dbReference type="RuleBase" id="RU363031"/>
    </source>
</evidence>
<dbReference type="OMA" id="HDADKNC"/>
<dbReference type="Gene3D" id="3.90.1800.10">
    <property type="entry name" value="RNA polymerase alpha subunit dimerisation domain"/>
    <property type="match status" value="1"/>
</dbReference>
<feature type="domain" description="RNA polymerase Rpb2" evidence="12">
    <location>
        <begin position="1154"/>
        <end position="1251"/>
    </location>
</feature>
<protein>
    <recommendedName>
        <fullName evidence="10">DNA-directed RNA polymerase subunit beta</fullName>
        <ecNumber evidence="10">2.7.7.6</ecNumber>
    </recommendedName>
</protein>
<dbReference type="PANTHER" id="PTHR20856">
    <property type="entry name" value="DNA-DIRECTED RNA POLYMERASE I SUBUNIT 2"/>
    <property type="match status" value="1"/>
</dbReference>
<keyword evidence="19" id="KW-1185">Reference proteome</keyword>
<evidence type="ECO:0000259" key="14">
    <source>
        <dbReference type="Pfam" id="PF04563"/>
    </source>
</evidence>
<reference evidence="18" key="2">
    <citation type="submission" date="2015-06" db="UniProtKB">
        <authorList>
            <consortium name="EnsemblPlants"/>
        </authorList>
    </citation>
    <scope>IDENTIFICATION</scope>
    <source>
        <strain evidence="18">DM1-3 516 R44</strain>
    </source>
</reference>
<dbReference type="InterPro" id="IPR007642">
    <property type="entry name" value="RNA_pol_Rpb2_2"/>
</dbReference>
<evidence type="ECO:0000256" key="2">
    <source>
        <dbReference type="ARBA" id="ARBA00022478"/>
    </source>
</evidence>
<evidence type="ECO:0000313" key="18">
    <source>
        <dbReference type="EnsemblPlants" id="PGSC0003DMT400079335"/>
    </source>
</evidence>
<dbReference type="InterPro" id="IPR037033">
    <property type="entry name" value="DNA-dir_RNAP_su2_hyb_sf"/>
</dbReference>
<feature type="domain" description="RNA polymerase beta subunit protrusion" evidence="14">
    <location>
        <begin position="91"/>
        <end position="481"/>
    </location>
</feature>
<dbReference type="GO" id="GO:0003677">
    <property type="term" value="F:DNA binding"/>
    <property type="evidence" value="ECO:0007669"/>
    <property type="project" value="InterPro"/>
</dbReference>
<evidence type="ECO:0000256" key="3">
    <source>
        <dbReference type="ARBA" id="ARBA00022679"/>
    </source>
</evidence>
<evidence type="ECO:0000259" key="12">
    <source>
        <dbReference type="Pfam" id="PF04560"/>
    </source>
</evidence>
<dbReference type="Gene3D" id="2.40.270.10">
    <property type="entry name" value="DNA-directed RNA polymerase, subunit 2, domain 6"/>
    <property type="match status" value="1"/>
</dbReference>
<dbReference type="SUPFAM" id="SSF64484">
    <property type="entry name" value="beta and beta-prime subunits of DNA dependent RNA-polymerase"/>
    <property type="match status" value="1"/>
</dbReference>
<evidence type="ECO:0000256" key="6">
    <source>
        <dbReference type="ARBA" id="ARBA00022833"/>
    </source>
</evidence>
<dbReference type="FunFam" id="3.90.1100.10:FF:000012">
    <property type="entry name" value="DNA-directed RNA polymerase subunit beta"/>
    <property type="match status" value="1"/>
</dbReference>
<dbReference type="Pfam" id="PF04561">
    <property type="entry name" value="RNA_pol_Rpb2_2"/>
    <property type="match status" value="1"/>
</dbReference>
<evidence type="ECO:0000259" key="11">
    <source>
        <dbReference type="Pfam" id="PF00562"/>
    </source>
</evidence>
<dbReference type="PROSITE" id="PS01166">
    <property type="entry name" value="RNA_POL_BETA"/>
    <property type="match status" value="1"/>
</dbReference>
<dbReference type="FunCoup" id="M1D1M7">
    <property type="interactions" value="1224"/>
</dbReference>
<dbReference type="Pfam" id="PF04566">
    <property type="entry name" value="RNA_pol_Rpb2_4"/>
    <property type="match status" value="1"/>
</dbReference>
<dbReference type="Pfam" id="PF00562">
    <property type="entry name" value="RNA_pol_Rpb2_6"/>
    <property type="match status" value="1"/>
</dbReference>
<dbReference type="InterPro" id="IPR014724">
    <property type="entry name" value="RNA_pol_RPB2_OB-fold"/>
</dbReference>
<dbReference type="Proteomes" id="UP000011115">
    <property type="component" value="Unassembled WGS sequence"/>
</dbReference>
<feature type="domain" description="RNA polymerase Rpb2" evidence="15">
    <location>
        <begin position="522"/>
        <end position="581"/>
    </location>
</feature>
<dbReference type="Pfam" id="PF04563">
    <property type="entry name" value="RNA_pol_Rpb2_1"/>
    <property type="match status" value="1"/>
</dbReference>
<evidence type="ECO:0000256" key="9">
    <source>
        <dbReference type="RuleBase" id="RU000434"/>
    </source>
</evidence>
<evidence type="ECO:0000256" key="4">
    <source>
        <dbReference type="ARBA" id="ARBA00022695"/>
    </source>
</evidence>
<accession>M1D1M7</accession>
<evidence type="ECO:0000256" key="7">
    <source>
        <dbReference type="ARBA" id="ARBA00023163"/>
    </source>
</evidence>
<dbReference type="Pfam" id="PF04560">
    <property type="entry name" value="RNA_pol_Rpb2_7"/>
    <property type="match status" value="1"/>
</dbReference>
<keyword evidence="7 10" id="KW-0804">Transcription</keyword>
<sequence length="1254" mass="141467">MASLLRCFIQMTISDIMEDVGCSSGKAKTSNGSTMMDFDIDGLFEVEDYDWDEDEDEDDNLDMTSIKELGGGFLRNFCKKASAGFFEKYGVISHQIDSYNDFIRYGIQRVFDSVGEIHVEPGYDPSKKGEGEWKHASVKFGKVTLDRPKFWAGEKFSAYNGEEYLDLWPRHARLQNMTYSARIIVETHVFTKKLVRSDKFKTGVEQFVDKECVMEDKRDVFIGRIPVMVNSELCWMSGADRPDCDFDHGGYFIVKGAEKIFIAQEQICLKRLWVSNHSTWMVAYRSGEKRNRVYLKLTETLKHEHIKGEAKALSVYFLAEMPIWVLFFALGVSSDREIVDLIDVDIKDTNIINILVASIHDADKNCEDFRKGKKALAYVDRLIKSCKFPPQESVEECIKEYLFPNLSGLKQKARFLGYMVKCLLLSYIGRRKVDNRDDFRNKRLDLAGELLERELRAHIKHAERRMVKALQRDLCGDRQVQPLEHYLDASIITNGLSRAFSTGHWCHPYKRMERVSGVVATLRRTNPLQMTADLRKTRQQVTYTGKVGDARYPHPSHWGKVCFLSTPDGENCGLVKNLASMGLVSTTVLKPLLETLFRCGMQKLVDDSATSLHGKQKVLLDGDWVGVCEDSALFVSKLRRKRRRNEVPHQLAHTLAIPPGICYLLPTHVAVTLTEAQVEVKRDEQQDEVRIFSDAGRIMRPLLVVSNLKNIKSLKDGMKGGDYGFQTLLDKGIIELIGPEEEEDCRTAWGVEYLLKADKENPPVNYTHCELDMSFLLGLSCGLIPFANHDHARRVLYQSEKHSQQAIGFSTVNPNARVDTNTHQLYYPQRPLFGTMLSDSLGKPKCGRHQKGMLSRPEYYNGQCAIVAVNVHLGYNQEDSVVMNRASLERGMFRSEHVRSYKAEVDNKEAMGKKSKVEDSVNFGKTQSKIGRVDSLDDDGFPFIGANLQSGDIIIGKYAESGADHSVKMKHTERGMVQKVLLSANDDGKNFAVVSLRQVRSPCLGDKFSSMHGQKGVLGYLESQENFPFTVQGIVPDIVINPHAFPSRQTPGQLLEAALGKGIALGGGEKYATPFSALSVDAILKQLHGRGFSRWGSERVYNGRTGEMVHSLIFMGPTFYQRLIHMAEDKVKFRNTGPVHPLTRQPVADRKRFGGIKFGEMERDCLIAHGAAANLHERLFTLSDSSQMHICGKCKNMANVIQRSAPGGKIRGPFCRFCESVEDIVKVDVPYGAKLLCQELFSMGISLKFDTEIC</sequence>
<keyword evidence="5" id="KW-0479">Metal-binding</keyword>
<evidence type="ECO:0000256" key="5">
    <source>
        <dbReference type="ARBA" id="ARBA00022723"/>
    </source>
</evidence>
<evidence type="ECO:0000256" key="8">
    <source>
        <dbReference type="ARBA" id="ARBA00048552"/>
    </source>
</evidence>
<dbReference type="GO" id="GO:0046872">
    <property type="term" value="F:metal ion binding"/>
    <property type="evidence" value="ECO:0007669"/>
    <property type="project" value="UniProtKB-KW"/>
</dbReference>
<keyword evidence="2 10" id="KW-0240">DNA-directed RNA polymerase</keyword>
<dbReference type="Gene3D" id="3.90.1110.10">
    <property type="entry name" value="RNA polymerase Rpb2, domain 2"/>
    <property type="match status" value="1"/>
</dbReference>
<dbReference type="InterPro" id="IPR007121">
    <property type="entry name" value="RNA_pol_bsu_CS"/>
</dbReference>
<dbReference type="Pfam" id="PF04567">
    <property type="entry name" value="RNA_pol_Rpb2_5"/>
    <property type="match status" value="1"/>
</dbReference>
<keyword evidence="4 10" id="KW-0548">Nucleotidyltransferase</keyword>
<feature type="domain" description="RNA polymerase Rpb2" evidence="16">
    <location>
        <begin position="676"/>
        <end position="705"/>
    </location>
</feature>
<dbReference type="EnsemblPlants" id="PGSC0003DMT400079335">
    <property type="protein sequence ID" value="PGSC0003DMT400079335"/>
    <property type="gene ID" value="PGSC0003DMG400030880"/>
</dbReference>
<dbReference type="EC" id="2.7.7.6" evidence="10"/>
<dbReference type="GO" id="GO:0032549">
    <property type="term" value="F:ribonucleoside binding"/>
    <property type="evidence" value="ECO:0007669"/>
    <property type="project" value="InterPro"/>
</dbReference>
<keyword evidence="3 10" id="KW-0808">Transferase</keyword>
<dbReference type="InterPro" id="IPR007120">
    <property type="entry name" value="DNA-dir_RNAP_su2_dom"/>
</dbReference>
<dbReference type="GO" id="GO:0006351">
    <property type="term" value="P:DNA-templated transcription"/>
    <property type="evidence" value="ECO:0007669"/>
    <property type="project" value="InterPro"/>
</dbReference>
<evidence type="ECO:0000259" key="17">
    <source>
        <dbReference type="Pfam" id="PF04567"/>
    </source>
</evidence>
<reference evidence="19" key="1">
    <citation type="journal article" date="2011" name="Nature">
        <title>Genome sequence and analysis of the tuber crop potato.</title>
        <authorList>
            <consortium name="The Potato Genome Sequencing Consortium"/>
        </authorList>
    </citation>
    <scope>NUCLEOTIDE SEQUENCE [LARGE SCALE GENOMIC DNA]</scope>
    <source>
        <strain evidence="19">cv. DM1-3 516 R44</strain>
    </source>
</reference>
<dbReference type="FunFam" id="3.90.1800.10:FF:000006">
    <property type="entry name" value="DNA-directed RNA polymerase subunit beta"/>
    <property type="match status" value="1"/>
</dbReference>
<dbReference type="eggNOG" id="KOG0214">
    <property type="taxonomic scope" value="Eukaryota"/>
</dbReference>
<comment type="similarity">
    <text evidence="1 9">Belongs to the RNA polymerase beta chain family.</text>
</comment>
<dbReference type="FunFam" id="3.90.1100.10:FF:000015">
    <property type="entry name" value="DNA-directed RNA polymerase subunit beta"/>
    <property type="match status" value="1"/>
</dbReference>
<comment type="catalytic activity">
    <reaction evidence="8 10">
        <text>RNA(n) + a ribonucleoside 5'-triphosphate = RNA(n+1) + diphosphate</text>
        <dbReference type="Rhea" id="RHEA:21248"/>
        <dbReference type="Rhea" id="RHEA-COMP:14527"/>
        <dbReference type="Rhea" id="RHEA-COMP:17342"/>
        <dbReference type="ChEBI" id="CHEBI:33019"/>
        <dbReference type="ChEBI" id="CHEBI:61557"/>
        <dbReference type="ChEBI" id="CHEBI:140395"/>
        <dbReference type="EC" id="2.7.7.6"/>
    </reaction>
</comment>
<name>M1D1M7_SOLTU</name>
<dbReference type="InParanoid" id="M1D1M7"/>
<dbReference type="InterPro" id="IPR007641">
    <property type="entry name" value="RNA_pol_Rpb2_7"/>
</dbReference>
<dbReference type="InterPro" id="IPR015712">
    <property type="entry name" value="DNA-dir_RNA_pol_su2"/>
</dbReference>
<dbReference type="CDD" id="cd00653">
    <property type="entry name" value="RNA_pol_B_RPB2"/>
    <property type="match status" value="1"/>
</dbReference>
<dbReference type="Pfam" id="PF04565">
    <property type="entry name" value="RNA_pol_Rpb2_3"/>
    <property type="match status" value="1"/>
</dbReference>
<evidence type="ECO:0000313" key="19">
    <source>
        <dbReference type="Proteomes" id="UP000011115"/>
    </source>
</evidence>
<evidence type="ECO:0000256" key="1">
    <source>
        <dbReference type="ARBA" id="ARBA00006835"/>
    </source>
</evidence>
<dbReference type="Gene3D" id="2.40.50.150">
    <property type="match status" value="1"/>
</dbReference>
<dbReference type="InterPro" id="IPR007644">
    <property type="entry name" value="RNA_pol_bsu_protrusion"/>
</dbReference>
<keyword evidence="6" id="KW-0862">Zinc</keyword>
<dbReference type="STRING" id="4113.M1D1M7"/>
<dbReference type="InterPro" id="IPR037034">
    <property type="entry name" value="RNA_pol_Rpb2_2_sf"/>
</dbReference>
<organism evidence="18 19">
    <name type="scientific">Solanum tuberosum</name>
    <name type="common">Potato</name>
    <dbReference type="NCBI Taxonomy" id="4113"/>
    <lineage>
        <taxon>Eukaryota</taxon>
        <taxon>Viridiplantae</taxon>
        <taxon>Streptophyta</taxon>
        <taxon>Embryophyta</taxon>
        <taxon>Tracheophyta</taxon>
        <taxon>Spermatophyta</taxon>
        <taxon>Magnoliopsida</taxon>
        <taxon>eudicotyledons</taxon>
        <taxon>Gunneridae</taxon>
        <taxon>Pentapetalae</taxon>
        <taxon>asterids</taxon>
        <taxon>lamiids</taxon>
        <taxon>Solanales</taxon>
        <taxon>Solanaceae</taxon>
        <taxon>Solanoideae</taxon>
        <taxon>Solaneae</taxon>
        <taxon>Solanum</taxon>
    </lineage>
</organism>
<dbReference type="Gramene" id="PGSC0003DMT400079335">
    <property type="protein sequence ID" value="PGSC0003DMT400079335"/>
    <property type="gene ID" value="PGSC0003DMG400030880"/>
</dbReference>
<dbReference type="InterPro" id="IPR007645">
    <property type="entry name" value="RNA_pol_Rpb2_3"/>
</dbReference>
<dbReference type="AlphaFoldDB" id="M1D1M7"/>
<comment type="function">
    <text evidence="10">DNA-dependent RNA polymerase catalyzes the transcription of DNA into RNA using the four ribonucleoside triphosphates as substrates.</text>
</comment>
<dbReference type="ExpressionAtlas" id="M1D1M7">
    <property type="expression patterns" value="baseline"/>
</dbReference>
<dbReference type="FunFam" id="2.40.50.150:FF:000005">
    <property type="entry name" value="DNA-directed RNA polymerase subunit beta"/>
    <property type="match status" value="1"/>
</dbReference>
<evidence type="ECO:0000259" key="13">
    <source>
        <dbReference type="Pfam" id="PF04561"/>
    </source>
</evidence>
<proteinExistence type="inferred from homology"/>
<dbReference type="GO" id="GO:0003899">
    <property type="term" value="F:DNA-directed RNA polymerase activity"/>
    <property type="evidence" value="ECO:0007669"/>
    <property type="project" value="UniProtKB-EC"/>
</dbReference>
<evidence type="ECO:0000259" key="16">
    <source>
        <dbReference type="Pfam" id="PF04566"/>
    </source>
</evidence>
<dbReference type="InterPro" id="IPR007646">
    <property type="entry name" value="RNA_pol_Rpb2_4"/>
</dbReference>
<feature type="domain" description="DNA-directed RNA polymerase subunit 2 hybrid-binding" evidence="11">
    <location>
        <begin position="781"/>
        <end position="1152"/>
    </location>
</feature>
<feature type="domain" description="RNA polymerase Rpb2" evidence="17">
    <location>
        <begin position="725"/>
        <end position="772"/>
    </location>
</feature>
<dbReference type="InterPro" id="IPR007647">
    <property type="entry name" value="RNA_pol_Rpb2_5"/>
</dbReference>
<dbReference type="PaxDb" id="4113-PGSC0003DMT400079335"/>